<dbReference type="SUPFAM" id="SSF50985">
    <property type="entry name" value="RCC1/BLIP-II"/>
    <property type="match status" value="1"/>
</dbReference>
<dbReference type="AlphaFoldDB" id="A0A8S9XKD9"/>
<dbReference type="Gene3D" id="2.130.10.30">
    <property type="entry name" value="Regulator of chromosome condensation 1/beta-lactamase-inhibitor protein II"/>
    <property type="match status" value="1"/>
</dbReference>
<dbReference type="Proteomes" id="UP000466442">
    <property type="component" value="Unassembled WGS sequence"/>
</dbReference>
<evidence type="ECO:0000256" key="1">
    <source>
        <dbReference type="PROSITE-ProRule" id="PRU00235"/>
    </source>
</evidence>
<feature type="repeat" description="RCC1" evidence="1">
    <location>
        <begin position="6"/>
        <end position="58"/>
    </location>
</feature>
<organism evidence="2 3">
    <name type="scientific">Apolygus lucorum</name>
    <name type="common">Small green plant bug</name>
    <name type="synonym">Lygocoris lucorum</name>
    <dbReference type="NCBI Taxonomy" id="248454"/>
    <lineage>
        <taxon>Eukaryota</taxon>
        <taxon>Metazoa</taxon>
        <taxon>Ecdysozoa</taxon>
        <taxon>Arthropoda</taxon>
        <taxon>Hexapoda</taxon>
        <taxon>Insecta</taxon>
        <taxon>Pterygota</taxon>
        <taxon>Neoptera</taxon>
        <taxon>Paraneoptera</taxon>
        <taxon>Hemiptera</taxon>
        <taxon>Heteroptera</taxon>
        <taxon>Panheteroptera</taxon>
        <taxon>Cimicomorpha</taxon>
        <taxon>Miridae</taxon>
        <taxon>Mirini</taxon>
        <taxon>Apolygus</taxon>
    </lineage>
</organism>
<dbReference type="EMBL" id="WIXP02000006">
    <property type="protein sequence ID" value="KAF6209447.1"/>
    <property type="molecule type" value="Genomic_DNA"/>
</dbReference>
<gene>
    <name evidence="2" type="ORF">GE061_015194</name>
</gene>
<evidence type="ECO:0000313" key="3">
    <source>
        <dbReference type="Proteomes" id="UP000466442"/>
    </source>
</evidence>
<dbReference type="InterPro" id="IPR009091">
    <property type="entry name" value="RCC1/BLIP-II"/>
</dbReference>
<protein>
    <submittedName>
        <fullName evidence="2">Uncharacterized protein</fullName>
    </submittedName>
</protein>
<dbReference type="PROSITE" id="PS50012">
    <property type="entry name" value="RCC1_3"/>
    <property type="match status" value="1"/>
</dbReference>
<name>A0A8S9XKD9_APOLU</name>
<comment type="caution">
    <text evidence="2">The sequence shown here is derived from an EMBL/GenBank/DDBJ whole genome shotgun (WGS) entry which is preliminary data.</text>
</comment>
<reference evidence="2" key="1">
    <citation type="journal article" date="2021" name="Mol. Ecol. Resour.">
        <title>Apolygus lucorum genome provides insights into omnivorousness and mesophyll feeding.</title>
        <authorList>
            <person name="Liu Y."/>
            <person name="Liu H."/>
            <person name="Wang H."/>
            <person name="Huang T."/>
            <person name="Liu B."/>
            <person name="Yang B."/>
            <person name="Yin L."/>
            <person name="Li B."/>
            <person name="Zhang Y."/>
            <person name="Zhang S."/>
            <person name="Jiang F."/>
            <person name="Zhang X."/>
            <person name="Ren Y."/>
            <person name="Wang B."/>
            <person name="Wang S."/>
            <person name="Lu Y."/>
            <person name="Wu K."/>
            <person name="Fan W."/>
            <person name="Wang G."/>
        </authorList>
    </citation>
    <scope>NUCLEOTIDE SEQUENCE</scope>
    <source>
        <strain evidence="2">12Hb</strain>
    </source>
</reference>
<sequence length="238" mass="26318">MLTDQGEVYTWGCNDVGQRGSELHENKKDDFVVRKLQFNQICKDIACGFSSTICLSSSGSIWACGGISKSWGLSCTEPYSTKLEKMTLSSKVTQLIVGWGHIDGSYQSMYIAIATNGDKYVWNDSDGPGLLVSCPVIDLFYESTTPKDIMYTVLYPYPTQYCVNCCNCLSSYKISHVTEEMQRKLDVINTIIVEIVRDLENAKVDKGSTPEAVALTEALNKPIPLTISIATQTDVQES</sequence>
<dbReference type="InterPro" id="IPR000408">
    <property type="entry name" value="Reg_chr_condens"/>
</dbReference>
<keyword evidence="3" id="KW-1185">Reference proteome</keyword>
<proteinExistence type="predicted"/>
<accession>A0A8S9XKD9</accession>
<evidence type="ECO:0000313" key="2">
    <source>
        <dbReference type="EMBL" id="KAF6209447.1"/>
    </source>
</evidence>
<dbReference type="Pfam" id="PF00415">
    <property type="entry name" value="RCC1"/>
    <property type="match status" value="1"/>
</dbReference>